<accession>A0A432MII5</accession>
<comment type="caution">
    <text evidence="5">The sequence shown here is derived from an EMBL/GenBank/DDBJ whole genome shotgun (WGS) entry which is preliminary data.</text>
</comment>
<feature type="domain" description="Polysaccharide biosynthesis protein CapD-like" evidence="4">
    <location>
        <begin position="281"/>
        <end position="563"/>
    </location>
</feature>
<evidence type="ECO:0000256" key="2">
    <source>
        <dbReference type="SAM" id="MobiDB-lite"/>
    </source>
</evidence>
<keyword evidence="3" id="KW-1133">Transmembrane helix</keyword>
<protein>
    <submittedName>
        <fullName evidence="5">Polysaccharide biosynthesis protein</fullName>
    </submittedName>
</protein>
<dbReference type="InterPro" id="IPR036291">
    <property type="entry name" value="NAD(P)-bd_dom_sf"/>
</dbReference>
<comment type="similarity">
    <text evidence="1">Belongs to the polysaccharide synthase family.</text>
</comment>
<dbReference type="PANTHER" id="PTHR43318">
    <property type="entry name" value="UDP-N-ACETYLGLUCOSAMINE 4,6-DEHYDRATASE"/>
    <property type="match status" value="1"/>
</dbReference>
<evidence type="ECO:0000313" key="5">
    <source>
        <dbReference type="EMBL" id="RUL87109.1"/>
    </source>
</evidence>
<proteinExistence type="inferred from homology"/>
<dbReference type="InterPro" id="IPR003869">
    <property type="entry name" value="Polysac_CapD-like"/>
</dbReference>
<evidence type="ECO:0000259" key="4">
    <source>
        <dbReference type="Pfam" id="PF02719"/>
    </source>
</evidence>
<dbReference type="AlphaFoldDB" id="A0A432MII5"/>
<gene>
    <name evidence="5" type="ORF">TsocGM_14180</name>
</gene>
<evidence type="ECO:0000256" key="1">
    <source>
        <dbReference type="ARBA" id="ARBA00007430"/>
    </source>
</evidence>
<reference evidence="5 6" key="2">
    <citation type="submission" date="2019-01" db="EMBL/GenBank/DDBJ databases">
        <title>Tautonia sociabilis, a novel thermotolerant planctomycete of Isosphaeraceae family, isolated from a 4000 m deep subterranean habitat.</title>
        <authorList>
            <person name="Kovaleva O.L."/>
            <person name="Elcheninov A.G."/>
            <person name="Van Heerden E."/>
            <person name="Toshchakov S.V."/>
            <person name="Novikov A."/>
            <person name="Bonch-Osmolovskaya E.A."/>
            <person name="Kublanov I.V."/>
        </authorList>
    </citation>
    <scope>NUCLEOTIDE SEQUENCE [LARGE SCALE GENOMIC DNA]</scope>
    <source>
        <strain evidence="5 6">GM2012</strain>
    </source>
</reference>
<dbReference type="CDD" id="cd05237">
    <property type="entry name" value="UDP_invert_4-6DH_SDR_e"/>
    <property type="match status" value="1"/>
</dbReference>
<organism evidence="5 6">
    <name type="scientific">Tautonia sociabilis</name>
    <dbReference type="NCBI Taxonomy" id="2080755"/>
    <lineage>
        <taxon>Bacteria</taxon>
        <taxon>Pseudomonadati</taxon>
        <taxon>Planctomycetota</taxon>
        <taxon>Planctomycetia</taxon>
        <taxon>Isosphaerales</taxon>
        <taxon>Isosphaeraceae</taxon>
        <taxon>Tautonia</taxon>
    </lineage>
</organism>
<sequence>MLRAAAVLSAHAAAFAVIYVLAFALRFDGRVPAVVAASARATLPLVVGLKLLAVLATGTYRGWWRTPALADLVALVECAGLGSLAAAIALLLPSLGGPRVPRSVLVIDGLGTVGLLCGARVALRMARERYYPLLTPGRGTRALVVGAGEAGAALVRAVQGRPELGLRVVGIVDDEPRAAGRVVAGVRVLGGTDRLEALASRRRAEVVLIPTPSVPPRQVRELVDGCNAAGLRAQVVPGVDALLSGRVSVRPRDVAIEDLLGREPVRFVGASVGRFLSGKGVLVTGAAGSIGSEICRQALAFGPRRIVLLDTNENGLFYLERELRGLAPGTVIVPVVASVRDACRLRLVLDEHRPEVVFHAAAHKHVPMMEANPAAAVANNVLGTRTVVDEAIRAGVEAMVLISTDKAVNPTSVMGATKRLAELYVQSRASRSGTRLVAVRFGNVLGSNGSVVPTFQEQIRRGGPVTVTHPEMTRYFMTIPEASQLVLQAGALGRGGEIFVLDMGRPVRIVDLARDLIRLSGLSDGDIEIAYTGLRPGEKLFEELHGPGEPLDATRHPKIFVARSAPPDPEAVSATIDRLASQLDHPPEAVVSALAAALPEFRPRPARPSPREPSPAVMALTA</sequence>
<dbReference type="SUPFAM" id="SSF51735">
    <property type="entry name" value="NAD(P)-binding Rossmann-fold domains"/>
    <property type="match status" value="2"/>
</dbReference>
<feature type="transmembrane region" description="Helical" evidence="3">
    <location>
        <begin position="68"/>
        <end position="92"/>
    </location>
</feature>
<name>A0A432MII5_9BACT</name>
<evidence type="ECO:0000256" key="3">
    <source>
        <dbReference type="SAM" id="Phobius"/>
    </source>
</evidence>
<dbReference type="EMBL" id="RYZH01000026">
    <property type="protein sequence ID" value="RUL87109.1"/>
    <property type="molecule type" value="Genomic_DNA"/>
</dbReference>
<evidence type="ECO:0000313" key="6">
    <source>
        <dbReference type="Proteomes" id="UP000280296"/>
    </source>
</evidence>
<dbReference type="Proteomes" id="UP000280296">
    <property type="component" value="Unassembled WGS sequence"/>
</dbReference>
<dbReference type="OrthoDB" id="9803111at2"/>
<feature type="transmembrane region" description="Helical" evidence="3">
    <location>
        <begin position="34"/>
        <end position="56"/>
    </location>
</feature>
<feature type="region of interest" description="Disordered" evidence="2">
    <location>
        <begin position="602"/>
        <end position="622"/>
    </location>
</feature>
<dbReference type="Pfam" id="PF13727">
    <property type="entry name" value="CoA_binding_3"/>
    <property type="match status" value="1"/>
</dbReference>
<reference evidence="5 6" key="1">
    <citation type="submission" date="2018-12" db="EMBL/GenBank/DDBJ databases">
        <authorList>
            <person name="Toschakov S.V."/>
        </authorList>
    </citation>
    <scope>NUCLEOTIDE SEQUENCE [LARGE SCALE GENOMIC DNA]</scope>
    <source>
        <strain evidence="5 6">GM2012</strain>
    </source>
</reference>
<dbReference type="Gene3D" id="3.40.50.720">
    <property type="entry name" value="NAD(P)-binding Rossmann-like Domain"/>
    <property type="match status" value="2"/>
</dbReference>
<keyword evidence="3" id="KW-0472">Membrane</keyword>
<keyword evidence="3" id="KW-0812">Transmembrane</keyword>
<dbReference type="InterPro" id="IPR051203">
    <property type="entry name" value="Polysaccharide_Synthase-Rel"/>
</dbReference>
<dbReference type="PANTHER" id="PTHR43318:SF1">
    <property type="entry name" value="POLYSACCHARIDE BIOSYNTHESIS PROTEIN EPSC-RELATED"/>
    <property type="match status" value="1"/>
</dbReference>
<keyword evidence="6" id="KW-1185">Reference proteome</keyword>
<dbReference type="Pfam" id="PF02719">
    <property type="entry name" value="Polysacc_synt_2"/>
    <property type="match status" value="1"/>
</dbReference>